<sequence>MLITAKDFEALSNTKMQWAGYGWESQSDRFDQELFYEWPWAYWFEDAASMILARMFLFNLGRGFEFAYDEATDNYIIVTNYNSDIKVGA</sequence>
<proteinExistence type="predicted"/>
<protein>
    <submittedName>
        <fullName evidence="1">Uncharacterized protein</fullName>
    </submittedName>
</protein>
<accession>A0A6J5NSD0</accession>
<evidence type="ECO:0000313" key="2">
    <source>
        <dbReference type="EMBL" id="CAB4189535.1"/>
    </source>
</evidence>
<name>A0A6J5NSD0_9CAUD</name>
<gene>
    <name evidence="2" type="ORF">UFOVP1201_5</name>
    <name evidence="1" type="ORF">UFOVP788_25</name>
</gene>
<dbReference type="EMBL" id="LR796719">
    <property type="protein sequence ID" value="CAB4161722.1"/>
    <property type="molecule type" value="Genomic_DNA"/>
</dbReference>
<dbReference type="EMBL" id="LR797146">
    <property type="protein sequence ID" value="CAB4189535.1"/>
    <property type="molecule type" value="Genomic_DNA"/>
</dbReference>
<organism evidence="1">
    <name type="scientific">uncultured Caudovirales phage</name>
    <dbReference type="NCBI Taxonomy" id="2100421"/>
    <lineage>
        <taxon>Viruses</taxon>
        <taxon>Duplodnaviria</taxon>
        <taxon>Heunggongvirae</taxon>
        <taxon>Uroviricota</taxon>
        <taxon>Caudoviricetes</taxon>
        <taxon>Peduoviridae</taxon>
        <taxon>Maltschvirus</taxon>
        <taxon>Maltschvirus maltsch</taxon>
    </lineage>
</organism>
<evidence type="ECO:0000313" key="1">
    <source>
        <dbReference type="EMBL" id="CAB4161722.1"/>
    </source>
</evidence>
<reference evidence="1" key="1">
    <citation type="submission" date="2020-04" db="EMBL/GenBank/DDBJ databases">
        <authorList>
            <person name="Chiriac C."/>
            <person name="Salcher M."/>
            <person name="Ghai R."/>
            <person name="Kavagutti S V."/>
        </authorList>
    </citation>
    <scope>NUCLEOTIDE SEQUENCE</scope>
</reference>